<evidence type="ECO:0000256" key="11">
    <source>
        <dbReference type="ARBA" id="ARBA00022737"/>
    </source>
</evidence>
<evidence type="ECO:0000256" key="23">
    <source>
        <dbReference type="ARBA" id="ARBA00050745"/>
    </source>
</evidence>
<dbReference type="PANTHER" id="PTHR24223:SF355">
    <property type="entry name" value="MULTIDRUG RESISTANCE-ASSOCIATED PROTEIN 5"/>
    <property type="match status" value="1"/>
</dbReference>
<organism evidence="33 34">
    <name type="scientific">Callorhinchus milii</name>
    <name type="common">Ghost shark</name>
    <dbReference type="NCBI Taxonomy" id="7868"/>
    <lineage>
        <taxon>Eukaryota</taxon>
        <taxon>Metazoa</taxon>
        <taxon>Chordata</taxon>
        <taxon>Craniata</taxon>
        <taxon>Vertebrata</taxon>
        <taxon>Chondrichthyes</taxon>
        <taxon>Holocephali</taxon>
        <taxon>Chimaeriformes</taxon>
        <taxon>Callorhinchidae</taxon>
        <taxon>Callorhinchus</taxon>
    </lineage>
</organism>
<evidence type="ECO:0000256" key="21">
    <source>
        <dbReference type="ARBA" id="ARBA00034018"/>
    </source>
</evidence>
<evidence type="ECO:0000256" key="18">
    <source>
        <dbReference type="ARBA" id="ARBA00023136"/>
    </source>
</evidence>
<evidence type="ECO:0000256" key="6">
    <source>
        <dbReference type="ARBA" id="ARBA00012191"/>
    </source>
</evidence>
<feature type="transmembrane region" description="Helical" evidence="30">
    <location>
        <begin position="326"/>
        <end position="349"/>
    </location>
</feature>
<dbReference type="PROSITE" id="PS50929">
    <property type="entry name" value="ABC_TM1F"/>
    <property type="match status" value="2"/>
</dbReference>
<evidence type="ECO:0000256" key="28">
    <source>
        <dbReference type="ARBA" id="ARBA00069159"/>
    </source>
</evidence>
<keyword evidence="17" id="KW-0333">Golgi apparatus</keyword>
<keyword evidence="16 30" id="KW-1133">Transmembrane helix</keyword>
<keyword evidence="8" id="KW-1003">Cell membrane</keyword>
<dbReference type="Pfam" id="PF00005">
    <property type="entry name" value="ABC_tran"/>
    <property type="match status" value="2"/>
</dbReference>
<evidence type="ECO:0000256" key="13">
    <source>
        <dbReference type="ARBA" id="ARBA00022753"/>
    </source>
</evidence>
<dbReference type="SMART" id="SM00382">
    <property type="entry name" value="AAA"/>
    <property type="match status" value="2"/>
</dbReference>
<evidence type="ECO:0000256" key="17">
    <source>
        <dbReference type="ARBA" id="ARBA00023034"/>
    </source>
</evidence>
<dbReference type="FunFam" id="1.20.1560.10:FF:000015">
    <property type="entry name" value="multidrug resistance-associated protein 5 isoform X1"/>
    <property type="match status" value="1"/>
</dbReference>
<sequence length="1347" mass="150121">FSIPGLCTEQQFCSVSFSFRHKHPIDNSGLLSFMTLNWLSPLAWKAYKSSQLVMTDLWGLSCNESSEGNSRFEKLWQDELKQRGQEKASLGHVAWRFCRTRALIAISCLMITMLANFAGPAFVIRRLLEYSQGSESNLQYGLLLVLGIFMAELVRSWSFALTWAINYRTGTRLRGALLTLAFEKILKLRTMKDMTVGELVNMCSNDGQRLFDVASVGSMLAGGPMVAVLGIVYSALFLGPTSLLGSAVFILVYPLLVGMFISRLTTYFRKKCVSVTDRRVRLMNEILNCIRSIKMYAWEKPFSQKIHSIRNEERHFLEKAGYVQSITVGVAPIVVIISSVCTFTLHMAVGYDLTAAQAFTFVAVFNAMTFALKITPISVKALSEASVAMDRFQVKVCSYNENLMYHRLARALSAIEFRDTSLAWESSKASLFKNRQNSIYQGGAQVKAKGEKERVLRKEKLKLYIETDPKDSLAAQNGHLIVFPNEPLNPDNVDGSYTEPKVQRILHNGKLVGICGSVGSGKSSLISAILGQMILLKGSIAVRGTFAYAAQQAWIFNKSLRDNILFGKVYEEERYNTVLEACCLTSDIASLPYGDMTEIGEQGTNLSGGQRQRISLARALYSDRNILLLDDPLSAVDAHVGAHMFSHAIKEGMKGKTVLFVTHQLQYLEDCDEVLFMRDGCIAEQGTHEELMALNGDFAALLNSMQQAVSAAHSRSYNGYESSFLLLTDTLPVEYQLMVAEEKAEGSVPWAMYGIYIQAAGGTLVLLANLFLFVLTTGSIAFSNWWLSYWIKQGSGNSSVAVGNGTIISGSMKDNPNLNFYTWVYALSMVAVLLLKALRGYVFVKCTIRASSTLHDALFEKILRAQTKFFDTTPLGRILNRFAKDMDEVDVRLPSQTEMLVQNLLLILFCLGVVSLVFPWFLISVLPLSIIFMVVNKISRVLIRELKRLDNISQSPFTSHITCSLHGRSTIHAYHKGKDFLQRFQELLDCNQSPHFLFNCGMRWLAVRLDIISTILITVVALLIVLMHGGISPAYAGLAISYAVQLTGLFQFTVRLASETEARFTSVERINHYITNVESEAPTHVPGSRPPPGWPQEGRIEFSDVEMRYRDNLPLVLKKITFDIKPREKVGIVGRTGSGKSSLGVTLFRLVENCNGSIIIDNVKISDIGLDDLRKKLSIIPQEPMLFIGTVRSNLDPYDQCTDAQIWDVLERTHMKESIAQLNEQLDCEVTENGENFSVGERQLLCVARALLRHSKILLLDEATAAIDTEMEVLIHKTIQEAFSDCTTLVIAHRLNTVLNCDRIMVMDQGEIAEFDSPSALLANDSSQFRALLTAAESRLPQPPSSG</sequence>
<keyword evidence="14" id="KW-0067">ATP-binding</keyword>
<dbReference type="CDD" id="cd18599">
    <property type="entry name" value="ABC_6TM_MRP5_8_9_D2"/>
    <property type="match status" value="1"/>
</dbReference>
<evidence type="ECO:0000256" key="2">
    <source>
        <dbReference type="ARBA" id="ARBA00004463"/>
    </source>
</evidence>
<evidence type="ECO:0000256" key="8">
    <source>
        <dbReference type="ARBA" id="ARBA00022475"/>
    </source>
</evidence>
<dbReference type="PROSITE" id="PS50893">
    <property type="entry name" value="ABC_TRANSPORTER_2"/>
    <property type="match status" value="2"/>
</dbReference>
<comment type="subcellular location">
    <subcellularLocation>
        <location evidence="1">Apical cell membrane</location>
        <topology evidence="1">Multi-pass membrane protein</topology>
    </subcellularLocation>
    <subcellularLocation>
        <location evidence="3">Basolateral cell membrane</location>
        <topology evidence="3">Multi-pass membrane protein</topology>
    </subcellularLocation>
    <subcellularLocation>
        <location evidence="2">Cytoplasmic granule</location>
    </subcellularLocation>
    <subcellularLocation>
        <location evidence="4">Endosome membrane</location>
    </subcellularLocation>
    <subcellularLocation>
        <location evidence="20">Golgi apparatus lumen</location>
    </subcellularLocation>
</comment>
<evidence type="ECO:0000256" key="19">
    <source>
        <dbReference type="ARBA" id="ARBA00023180"/>
    </source>
</evidence>
<keyword evidence="7" id="KW-0813">Transport</keyword>
<comment type="catalytic activity">
    <reaction evidence="26">
        <text>N-acetyl-L-aspartate(in) + ATP + H2O = N-acetyl-L-aspartate(out) + ADP + phosphate + H(+)</text>
        <dbReference type="Rhea" id="RHEA:66744"/>
        <dbReference type="ChEBI" id="CHEBI:15377"/>
        <dbReference type="ChEBI" id="CHEBI:15378"/>
        <dbReference type="ChEBI" id="CHEBI:16953"/>
        <dbReference type="ChEBI" id="CHEBI:30616"/>
        <dbReference type="ChEBI" id="CHEBI:43474"/>
        <dbReference type="ChEBI" id="CHEBI:456216"/>
    </reaction>
    <physiologicalReaction direction="left-to-right" evidence="26">
        <dbReference type="Rhea" id="RHEA:66745"/>
    </physiologicalReaction>
</comment>
<name>A0A4W3H2G9_CALMI</name>
<reference evidence="34" key="2">
    <citation type="journal article" date="2007" name="PLoS Biol.">
        <title>Survey sequencing and comparative analysis of the elephant shark (Callorhinchus milii) genome.</title>
        <authorList>
            <person name="Venkatesh B."/>
            <person name="Kirkness E.F."/>
            <person name="Loh Y.H."/>
            <person name="Halpern A.L."/>
            <person name="Lee A.P."/>
            <person name="Johnson J."/>
            <person name="Dandona N."/>
            <person name="Viswanathan L.D."/>
            <person name="Tay A."/>
            <person name="Venter J.C."/>
            <person name="Strausberg R.L."/>
            <person name="Brenner S."/>
        </authorList>
    </citation>
    <scope>NUCLEOTIDE SEQUENCE [LARGE SCALE GENOMIC DNA]</scope>
</reference>
<keyword evidence="11" id="KW-0677">Repeat</keyword>
<dbReference type="SUPFAM" id="SSF90123">
    <property type="entry name" value="ABC transporter transmembrane region"/>
    <property type="match status" value="2"/>
</dbReference>
<feature type="domain" description="ABC transmembrane type-1" evidence="32">
    <location>
        <begin position="770"/>
        <end position="1062"/>
    </location>
</feature>
<evidence type="ECO:0000256" key="15">
    <source>
        <dbReference type="ARBA" id="ARBA00022967"/>
    </source>
</evidence>
<keyword evidence="9" id="KW-0597">Phosphoprotein</keyword>
<dbReference type="Proteomes" id="UP000314986">
    <property type="component" value="Unassembled WGS sequence"/>
</dbReference>
<evidence type="ECO:0000256" key="3">
    <source>
        <dbReference type="ARBA" id="ARBA00004554"/>
    </source>
</evidence>
<keyword evidence="34" id="KW-1185">Reference proteome</keyword>
<comment type="catalytic activity">
    <reaction evidence="23">
        <text>N-acetyl-L-aspartyl-L-glutamate(in) + ATP + H2O = N-acetyl-L-aspartyl-L-glutamate(out) + ADP + phosphate + H(+)</text>
        <dbReference type="Rhea" id="RHEA:66728"/>
        <dbReference type="ChEBI" id="CHEBI:15377"/>
        <dbReference type="ChEBI" id="CHEBI:15378"/>
        <dbReference type="ChEBI" id="CHEBI:30616"/>
        <dbReference type="ChEBI" id="CHEBI:43474"/>
        <dbReference type="ChEBI" id="CHEBI:76931"/>
        <dbReference type="ChEBI" id="CHEBI:456216"/>
    </reaction>
    <physiologicalReaction direction="left-to-right" evidence="23">
        <dbReference type="Rhea" id="RHEA:66729"/>
    </physiologicalReaction>
</comment>
<dbReference type="GO" id="GO:0008559">
    <property type="term" value="F:ABC-type xenobiotic transporter activity"/>
    <property type="evidence" value="ECO:0007669"/>
    <property type="project" value="UniProtKB-EC"/>
</dbReference>
<reference evidence="33" key="4">
    <citation type="submission" date="2025-08" db="UniProtKB">
        <authorList>
            <consortium name="Ensembl"/>
        </authorList>
    </citation>
    <scope>IDENTIFICATION</scope>
</reference>
<evidence type="ECO:0000256" key="30">
    <source>
        <dbReference type="SAM" id="Phobius"/>
    </source>
</evidence>
<dbReference type="InterPro" id="IPR003593">
    <property type="entry name" value="AAA+_ATPase"/>
</dbReference>
<dbReference type="Pfam" id="PF00664">
    <property type="entry name" value="ABC_membrane"/>
    <property type="match status" value="2"/>
</dbReference>
<dbReference type="GO" id="GO:0010008">
    <property type="term" value="C:endosome membrane"/>
    <property type="evidence" value="ECO:0007669"/>
    <property type="project" value="UniProtKB-SubCell"/>
</dbReference>
<dbReference type="InterPro" id="IPR027417">
    <property type="entry name" value="P-loop_NTPase"/>
</dbReference>
<dbReference type="GO" id="GO:0016887">
    <property type="term" value="F:ATP hydrolysis activity"/>
    <property type="evidence" value="ECO:0007669"/>
    <property type="project" value="InterPro"/>
</dbReference>
<feature type="transmembrane region" description="Helical" evidence="30">
    <location>
        <begin position="900"/>
        <end position="918"/>
    </location>
</feature>
<dbReference type="CDD" id="cd03250">
    <property type="entry name" value="ABCC_MRP_domain1"/>
    <property type="match status" value="1"/>
</dbReference>
<dbReference type="GeneTree" id="ENSGT00940000155470"/>
<dbReference type="GO" id="GO:0005796">
    <property type="term" value="C:Golgi lumen"/>
    <property type="evidence" value="ECO:0007669"/>
    <property type="project" value="UniProtKB-SubCell"/>
</dbReference>
<comment type="catalytic activity">
    <reaction evidence="25">
        <text>N-acetyl-L-aspartyl-L-glutamyl-L-glutamate(in) + ATP + H2O = N-acetyl-L-aspartyl-L-glutamyl-L-glutamate(out) + ADP + phosphate + H(+)</text>
        <dbReference type="Rhea" id="RHEA:66732"/>
        <dbReference type="ChEBI" id="CHEBI:15377"/>
        <dbReference type="ChEBI" id="CHEBI:15378"/>
        <dbReference type="ChEBI" id="CHEBI:30616"/>
        <dbReference type="ChEBI" id="CHEBI:43474"/>
        <dbReference type="ChEBI" id="CHEBI:76935"/>
        <dbReference type="ChEBI" id="CHEBI:456216"/>
    </reaction>
    <physiologicalReaction direction="left-to-right" evidence="25">
        <dbReference type="Rhea" id="RHEA:66733"/>
    </physiologicalReaction>
</comment>
<evidence type="ECO:0000256" key="27">
    <source>
        <dbReference type="ARBA" id="ARBA00052963"/>
    </source>
</evidence>
<dbReference type="FunFam" id="1.20.1560.10:FF:000012">
    <property type="entry name" value="ATP binding cassette subfamily C member 5"/>
    <property type="match status" value="1"/>
</dbReference>
<dbReference type="STRING" id="7868.ENSCMIP00000009367"/>
<keyword evidence="18 30" id="KW-0472">Membrane</keyword>
<dbReference type="InParanoid" id="A0A4W3H2G9"/>
<dbReference type="InterPro" id="IPR003439">
    <property type="entry name" value="ABC_transporter-like_ATP-bd"/>
</dbReference>
<feature type="transmembrane region" description="Helical" evidence="30">
    <location>
        <begin position="102"/>
        <end position="123"/>
    </location>
</feature>
<dbReference type="InterPro" id="IPR036640">
    <property type="entry name" value="ABC1_TM_sf"/>
</dbReference>
<evidence type="ECO:0000256" key="4">
    <source>
        <dbReference type="ARBA" id="ARBA00004608"/>
    </source>
</evidence>
<dbReference type="FunFam" id="3.40.50.300:FF:000605">
    <property type="entry name" value="multidrug resistance-associated protein 5 isoform X1"/>
    <property type="match status" value="1"/>
</dbReference>
<feature type="transmembrane region" description="Helical" evidence="30">
    <location>
        <begin position="1034"/>
        <end position="1054"/>
    </location>
</feature>
<comment type="catalytic activity">
    <reaction evidence="24">
        <text>3',5'-cyclic AMP(in) + ATP + H2O = 3',5'-cyclic AMP(out) + ADP + phosphate + H(+)</text>
        <dbReference type="Rhea" id="RHEA:66184"/>
        <dbReference type="ChEBI" id="CHEBI:15377"/>
        <dbReference type="ChEBI" id="CHEBI:15378"/>
        <dbReference type="ChEBI" id="CHEBI:30616"/>
        <dbReference type="ChEBI" id="CHEBI:43474"/>
        <dbReference type="ChEBI" id="CHEBI:58165"/>
        <dbReference type="ChEBI" id="CHEBI:456216"/>
    </reaction>
    <physiologicalReaction direction="left-to-right" evidence="24">
        <dbReference type="Rhea" id="RHEA:66185"/>
    </physiologicalReaction>
</comment>
<evidence type="ECO:0000313" key="34">
    <source>
        <dbReference type="Proteomes" id="UP000314986"/>
    </source>
</evidence>
<proteinExistence type="inferred from homology"/>
<evidence type="ECO:0000256" key="9">
    <source>
        <dbReference type="ARBA" id="ARBA00022553"/>
    </source>
</evidence>
<protein>
    <recommendedName>
        <fullName evidence="28">ATP-binding cassette sub-family C member 5</fullName>
        <ecNumber evidence="6">7.6.2.2</ecNumber>
    </recommendedName>
    <alternativeName>
        <fullName evidence="29">Multidrug resistance-associated protein 5</fullName>
    </alternativeName>
</protein>
<keyword evidence="15" id="KW-1278">Translocase</keyword>
<evidence type="ECO:0000256" key="7">
    <source>
        <dbReference type="ARBA" id="ARBA00022448"/>
    </source>
</evidence>
<accession>A0A4W3H2G9</accession>
<reference evidence="34" key="3">
    <citation type="journal article" date="2014" name="Nature">
        <title>Elephant shark genome provides unique insights into gnathostome evolution.</title>
        <authorList>
            <consortium name="International Elephant Shark Genome Sequencing Consortium"/>
            <person name="Venkatesh B."/>
            <person name="Lee A.P."/>
            <person name="Ravi V."/>
            <person name="Maurya A.K."/>
            <person name="Lian M.M."/>
            <person name="Swann J.B."/>
            <person name="Ohta Y."/>
            <person name="Flajnik M.F."/>
            <person name="Sutoh Y."/>
            <person name="Kasahara M."/>
            <person name="Hoon S."/>
            <person name="Gangu V."/>
            <person name="Roy S.W."/>
            <person name="Irimia M."/>
            <person name="Korzh V."/>
            <person name="Kondrychyn I."/>
            <person name="Lim Z.W."/>
            <person name="Tay B.H."/>
            <person name="Tohari S."/>
            <person name="Kong K.W."/>
            <person name="Ho S."/>
            <person name="Lorente-Galdos B."/>
            <person name="Quilez J."/>
            <person name="Marques-Bonet T."/>
            <person name="Raney B.J."/>
            <person name="Ingham P.W."/>
            <person name="Tay A."/>
            <person name="Hillier L.W."/>
            <person name="Minx P."/>
            <person name="Boehm T."/>
            <person name="Wilson R.K."/>
            <person name="Brenner S."/>
            <person name="Warren W.C."/>
        </authorList>
    </citation>
    <scope>NUCLEOTIDE SEQUENCE [LARGE SCALE GENOMIC DNA]</scope>
</reference>
<dbReference type="EC" id="7.6.2.2" evidence="6"/>
<feature type="domain" description="ABC transmembrane type-1" evidence="32">
    <location>
        <begin position="103"/>
        <end position="384"/>
    </location>
</feature>
<dbReference type="InterPro" id="IPR050173">
    <property type="entry name" value="ABC_transporter_C-like"/>
</dbReference>
<comment type="catalytic activity">
    <reaction evidence="27">
        <text>3',5'-cyclic GMP(in) + ATP + H2O = 3',5'-cyclic GMP(out) + ADP + phosphate + H(+)</text>
        <dbReference type="Rhea" id="RHEA:66188"/>
        <dbReference type="ChEBI" id="CHEBI:15377"/>
        <dbReference type="ChEBI" id="CHEBI:15378"/>
        <dbReference type="ChEBI" id="CHEBI:30616"/>
        <dbReference type="ChEBI" id="CHEBI:43474"/>
        <dbReference type="ChEBI" id="CHEBI:57746"/>
        <dbReference type="ChEBI" id="CHEBI:456216"/>
    </reaction>
    <physiologicalReaction direction="left-to-right" evidence="27">
        <dbReference type="Rhea" id="RHEA:66189"/>
    </physiologicalReaction>
</comment>
<comment type="similarity">
    <text evidence="5">Belongs to the ABC transporter superfamily. ABCC family. Conjugate transporter (TC 3.A.1.208) subfamily.</text>
</comment>
<dbReference type="GO" id="GO:0005524">
    <property type="term" value="F:ATP binding"/>
    <property type="evidence" value="ECO:0007669"/>
    <property type="project" value="UniProtKB-KW"/>
</dbReference>
<evidence type="ECO:0000256" key="29">
    <source>
        <dbReference type="ARBA" id="ARBA00082793"/>
    </source>
</evidence>
<keyword evidence="13" id="KW-0967">Endosome</keyword>
<reference evidence="34" key="1">
    <citation type="journal article" date="2006" name="Science">
        <title>Ancient noncoding elements conserved in the human genome.</title>
        <authorList>
            <person name="Venkatesh B."/>
            <person name="Kirkness E.F."/>
            <person name="Loh Y.H."/>
            <person name="Halpern A.L."/>
            <person name="Lee A.P."/>
            <person name="Johnson J."/>
            <person name="Dandona N."/>
            <person name="Viswanathan L.D."/>
            <person name="Tay A."/>
            <person name="Venter J.C."/>
            <person name="Strausberg R.L."/>
            <person name="Brenner S."/>
        </authorList>
    </citation>
    <scope>NUCLEOTIDE SEQUENCE [LARGE SCALE GENOMIC DNA]</scope>
</reference>
<evidence type="ECO:0000256" key="12">
    <source>
        <dbReference type="ARBA" id="ARBA00022741"/>
    </source>
</evidence>
<dbReference type="Gene3D" id="3.40.50.300">
    <property type="entry name" value="P-loop containing nucleotide triphosphate hydrolases"/>
    <property type="match status" value="2"/>
</dbReference>
<evidence type="ECO:0000256" key="10">
    <source>
        <dbReference type="ARBA" id="ARBA00022692"/>
    </source>
</evidence>
<feature type="transmembrane region" description="Helical" evidence="30">
    <location>
        <begin position="143"/>
        <end position="165"/>
    </location>
</feature>
<evidence type="ECO:0000256" key="5">
    <source>
        <dbReference type="ARBA" id="ARBA00009726"/>
    </source>
</evidence>
<dbReference type="PROSITE" id="PS00211">
    <property type="entry name" value="ABC_TRANSPORTER_1"/>
    <property type="match status" value="2"/>
</dbReference>
<evidence type="ECO:0000313" key="33">
    <source>
        <dbReference type="Ensembl" id="ENSCMIP00000009367.1"/>
    </source>
</evidence>
<dbReference type="InterPro" id="IPR017871">
    <property type="entry name" value="ABC_transporter-like_CS"/>
</dbReference>
<evidence type="ECO:0000256" key="20">
    <source>
        <dbReference type="ARBA" id="ARBA00023769"/>
    </source>
</evidence>
<dbReference type="PANTHER" id="PTHR24223">
    <property type="entry name" value="ATP-BINDING CASSETTE SUB-FAMILY C"/>
    <property type="match status" value="1"/>
</dbReference>
<dbReference type="Gene3D" id="1.20.1560.10">
    <property type="entry name" value="ABC transporter type 1, transmembrane domain"/>
    <property type="match status" value="2"/>
</dbReference>
<evidence type="ECO:0000256" key="16">
    <source>
        <dbReference type="ARBA" id="ARBA00022989"/>
    </source>
</evidence>
<keyword evidence="19" id="KW-0325">Glycoprotein</keyword>
<comment type="catalytic activity">
    <reaction evidence="21">
        <text>ATP + H2O + xenobioticSide 1 = ADP + phosphate + xenobioticSide 2.</text>
        <dbReference type="EC" id="7.6.2.2"/>
    </reaction>
</comment>
<dbReference type="CDD" id="cd03244">
    <property type="entry name" value="ABCC_MRP_domain2"/>
    <property type="match status" value="1"/>
</dbReference>
<comment type="catalytic activity">
    <reaction evidence="22">
        <text>(2S)-2-[5-amino-1-(beta-D-ribosyl)imidazole-4-carboxamido]succinate(in) + ATP + H2O = (2S)-2-[5-amino-1-(beta-D-ribosyl)imidazole-4-carboxamido]succinate(out) + ADP + phosphate + H(+)</text>
        <dbReference type="Rhea" id="RHEA:66752"/>
        <dbReference type="ChEBI" id="CHEBI:15377"/>
        <dbReference type="ChEBI" id="CHEBI:15378"/>
        <dbReference type="ChEBI" id="CHEBI:30616"/>
        <dbReference type="ChEBI" id="CHEBI:43474"/>
        <dbReference type="ChEBI" id="CHEBI:167466"/>
        <dbReference type="ChEBI" id="CHEBI:456216"/>
    </reaction>
    <physiologicalReaction direction="left-to-right" evidence="22">
        <dbReference type="Rhea" id="RHEA:66753"/>
    </physiologicalReaction>
</comment>
<evidence type="ECO:0000256" key="1">
    <source>
        <dbReference type="ARBA" id="ARBA00004424"/>
    </source>
</evidence>
<feature type="transmembrane region" description="Helical" evidence="30">
    <location>
        <begin position="355"/>
        <end position="372"/>
    </location>
</feature>
<reference evidence="33" key="5">
    <citation type="submission" date="2025-09" db="UniProtKB">
        <authorList>
            <consortium name="Ensembl"/>
        </authorList>
    </citation>
    <scope>IDENTIFICATION</scope>
</reference>
<evidence type="ECO:0000259" key="32">
    <source>
        <dbReference type="PROSITE" id="PS50929"/>
    </source>
</evidence>
<dbReference type="GO" id="GO:0016324">
    <property type="term" value="C:apical plasma membrane"/>
    <property type="evidence" value="ECO:0007669"/>
    <property type="project" value="UniProtKB-SubCell"/>
</dbReference>
<dbReference type="GO" id="GO:0016323">
    <property type="term" value="C:basolateral plasma membrane"/>
    <property type="evidence" value="ECO:0007669"/>
    <property type="project" value="UniProtKB-SubCell"/>
</dbReference>
<dbReference type="CDD" id="cd18592">
    <property type="entry name" value="ABC_6TM_MRP5_8_9_D1"/>
    <property type="match status" value="1"/>
</dbReference>
<evidence type="ECO:0000256" key="24">
    <source>
        <dbReference type="ARBA" id="ARBA00051604"/>
    </source>
</evidence>
<feature type="domain" description="ABC transporter" evidence="31">
    <location>
        <begin position="1100"/>
        <end position="1334"/>
    </location>
</feature>
<feature type="transmembrane region" description="Helical" evidence="30">
    <location>
        <begin position="764"/>
        <end position="787"/>
    </location>
</feature>
<dbReference type="FunFam" id="3.40.50.300:FF:000074">
    <property type="entry name" value="Multidrug resistance-associated protein 5 isoform 1"/>
    <property type="match status" value="1"/>
</dbReference>
<keyword evidence="12" id="KW-0547">Nucleotide-binding</keyword>
<feature type="transmembrane region" description="Helical" evidence="30">
    <location>
        <begin position="820"/>
        <end position="838"/>
    </location>
</feature>
<feature type="transmembrane region" description="Helical" evidence="30">
    <location>
        <begin position="210"/>
        <end position="236"/>
    </location>
</feature>
<evidence type="ECO:0000256" key="26">
    <source>
        <dbReference type="ARBA" id="ARBA00052708"/>
    </source>
</evidence>
<evidence type="ECO:0000256" key="25">
    <source>
        <dbReference type="ARBA" id="ARBA00052576"/>
    </source>
</evidence>
<feature type="domain" description="ABC transporter" evidence="31">
    <location>
        <begin position="483"/>
        <end position="704"/>
    </location>
</feature>
<dbReference type="Ensembl" id="ENSCMIT00000009624.1">
    <property type="protein sequence ID" value="ENSCMIP00000009367.1"/>
    <property type="gene ID" value="ENSCMIG00000004818.1"/>
</dbReference>
<dbReference type="SUPFAM" id="SSF52540">
    <property type="entry name" value="P-loop containing nucleoside triphosphate hydrolases"/>
    <property type="match status" value="2"/>
</dbReference>
<keyword evidence="10 30" id="KW-0812">Transmembrane</keyword>
<feature type="transmembrane region" description="Helical" evidence="30">
    <location>
        <begin position="242"/>
        <end position="261"/>
    </location>
</feature>
<dbReference type="OMA" id="KTHVKEM"/>
<evidence type="ECO:0000259" key="31">
    <source>
        <dbReference type="PROSITE" id="PS50893"/>
    </source>
</evidence>
<dbReference type="InterPro" id="IPR011527">
    <property type="entry name" value="ABC1_TM_dom"/>
</dbReference>
<evidence type="ECO:0000256" key="14">
    <source>
        <dbReference type="ARBA" id="ARBA00022840"/>
    </source>
</evidence>
<feature type="transmembrane region" description="Helical" evidence="30">
    <location>
        <begin position="1005"/>
        <end position="1028"/>
    </location>
</feature>
<evidence type="ECO:0000256" key="22">
    <source>
        <dbReference type="ARBA" id="ARBA00050661"/>
    </source>
</evidence>